<dbReference type="GO" id="GO:0010333">
    <property type="term" value="F:terpene synthase activity"/>
    <property type="evidence" value="ECO:0007669"/>
    <property type="project" value="InterPro"/>
</dbReference>
<dbReference type="Gene3D" id="1.50.10.160">
    <property type="match status" value="1"/>
</dbReference>
<protein>
    <submittedName>
        <fullName evidence="7">Ent-kaurene synthase</fullName>
    </submittedName>
</protein>
<dbReference type="SUPFAM" id="SSF48576">
    <property type="entry name" value="Terpenoid synthases"/>
    <property type="match status" value="1"/>
</dbReference>
<feature type="region of interest" description="Disordered" evidence="4">
    <location>
        <begin position="54"/>
        <end position="82"/>
    </location>
</feature>
<evidence type="ECO:0000256" key="1">
    <source>
        <dbReference type="ARBA" id="ARBA00001946"/>
    </source>
</evidence>
<evidence type="ECO:0000313" key="7">
    <source>
        <dbReference type="EMBL" id="BAQ20600.1"/>
    </source>
</evidence>
<evidence type="ECO:0000256" key="3">
    <source>
        <dbReference type="ARBA" id="ARBA00022842"/>
    </source>
</evidence>
<dbReference type="InterPro" id="IPR008949">
    <property type="entry name" value="Isoprenoid_synthase_dom_sf"/>
</dbReference>
<organism evidence="7">
    <name type="scientific">Lygodium japonicum</name>
    <name type="common">Japanese climbing fern</name>
    <name type="synonym">Ophioglossum japonicum</name>
    <dbReference type="NCBI Taxonomy" id="13824"/>
    <lineage>
        <taxon>Eukaryota</taxon>
        <taxon>Viridiplantae</taxon>
        <taxon>Streptophyta</taxon>
        <taxon>Embryophyta</taxon>
        <taxon>Tracheophyta</taxon>
        <taxon>Polypodiopsida</taxon>
        <taxon>Polypodiidae</taxon>
        <taxon>Schizaeales</taxon>
        <taxon>Lygodiaceae</taxon>
        <taxon>Lygodium</taxon>
    </lineage>
</organism>
<dbReference type="InterPro" id="IPR005630">
    <property type="entry name" value="Terpene_synthase_metal-bd"/>
</dbReference>
<evidence type="ECO:0000259" key="6">
    <source>
        <dbReference type="Pfam" id="PF03936"/>
    </source>
</evidence>
<proteinExistence type="evidence at transcript level"/>
<dbReference type="InterPro" id="IPR044814">
    <property type="entry name" value="Terpene_cyclase_plant_C1"/>
</dbReference>
<comment type="cofactor">
    <cofactor evidence="1">
        <name>Mg(2+)</name>
        <dbReference type="ChEBI" id="CHEBI:18420"/>
    </cofactor>
</comment>
<dbReference type="FunFam" id="1.50.10.130:FF:000002">
    <property type="entry name" value="Ent-copalyl diphosphate synthase, chloroplastic"/>
    <property type="match status" value="1"/>
</dbReference>
<sequence length="913" mass="104050">MANMTLDLSAFSLSSSSSSSSAYPLLRLRSVLQYSSQNGRVILSFPSSCPSCRSELSNDHHQVNPSTGGSSSSTSSSPNSSNKQLLFNTAAASNYQYSSSITTRPAPPTHAATAVAGLDASLYINNPYAIDGSSAAAAALQTVALPPLDKPSPPGHHVGYDVGKMQEWIETIKGMFQSMKLGEITISAYDTAWVAMVPSLDDSSKPQFPQCLGWILKNQLLDGSWGDKEIFLAYDRVCSTLACVIALKTWSMGQCNIDKGLKFIRGNIANMEAEANDYMPIGFEVVFPALLDDAKELGLDLPYDAHALNKIKDQREKKLKRIPMEVLHNYPTTLLHSLEGLHKIVDWNQLLKLQAKNGSFLFSPASTACALKYTGDKKCLQYLELVLSKFIDAVPNVYPVDMFEHLWVVDRLERLGVSRYFKKEIRQCLDYVYRYWTKDGISWASESNVYDVDDTAMGFRLLRLHAYDVSADVFKRFKKDNQFFCFEGQTSQAITGMYNLYRASYTMIPGETILQEAQIFTQSFLDAKRRKNQIQDKWIIARGLQGEVEYALNYPWHASLPRIETRSYIDHYGVDDVWIGKSLYRMPIVNNEAFLNLAKADFNLCQKIHQKEIMELQRWYKDCQFDKLIFARQKLVECYFSAAATMFEPELAPARLVWTRCSVLTTIIDDFFDVKGSLKELTEFLIAIKRWDPRLIGAFSQDMKILFMGLYNTMNAINQEAFVAQGRDISSHLQKDWVRWITNIWVESKWTQTHYTPSMSEYMEVATPSIALEPILQPTLFFIGERISDKTIKHKDYAYMMDLVNKVGRLNNDIQGYKRETSQGKISCINIYLKDNPKSTPQEAIIYFKDMIKSTMTLLMEEYLRDTELPTSCKKIHLNLARIMNFFYRRTDGFSSLTEMVQHVNSILYNKVL</sequence>
<dbReference type="InterPro" id="IPR050148">
    <property type="entry name" value="Terpene_synthase-like"/>
</dbReference>
<accession>A0A0B6VHX6</accession>
<feature type="domain" description="Terpene synthase metal-binding" evidence="6">
    <location>
        <begin position="621"/>
        <end position="856"/>
    </location>
</feature>
<dbReference type="InterPro" id="IPR036965">
    <property type="entry name" value="Terpene_synth_N_sf"/>
</dbReference>
<evidence type="ECO:0000256" key="4">
    <source>
        <dbReference type="SAM" id="MobiDB-lite"/>
    </source>
</evidence>
<dbReference type="CDD" id="cd00684">
    <property type="entry name" value="Terpene_cyclase_plant_C1"/>
    <property type="match status" value="1"/>
</dbReference>
<dbReference type="AlphaFoldDB" id="A0A0B6VHX6"/>
<feature type="domain" description="Terpene synthase N-terminal" evidence="5">
    <location>
        <begin position="346"/>
        <end position="552"/>
    </location>
</feature>
<dbReference type="InterPro" id="IPR034741">
    <property type="entry name" value="Terpene_cyclase-like_1_C"/>
</dbReference>
<dbReference type="SFLD" id="SFLDG01605">
    <property type="entry name" value="Terpene_Cyclase_Like_1_N-term"/>
    <property type="match status" value="1"/>
</dbReference>
<dbReference type="Gene3D" id="1.50.10.130">
    <property type="entry name" value="Terpene synthase, N-terminal domain"/>
    <property type="match status" value="1"/>
</dbReference>
<evidence type="ECO:0000259" key="5">
    <source>
        <dbReference type="Pfam" id="PF01397"/>
    </source>
</evidence>
<dbReference type="InterPro" id="IPR008930">
    <property type="entry name" value="Terpenoid_cyclase/PrenylTrfase"/>
</dbReference>
<feature type="compositionally biased region" description="Low complexity" evidence="4">
    <location>
        <begin position="64"/>
        <end position="81"/>
    </location>
</feature>
<dbReference type="SFLD" id="SFLDG01014">
    <property type="entry name" value="Terpene_Cyclase_Like_1_N-term"/>
    <property type="match status" value="1"/>
</dbReference>
<dbReference type="Gene3D" id="1.10.600.10">
    <property type="entry name" value="Farnesyl Diphosphate Synthase"/>
    <property type="match status" value="1"/>
</dbReference>
<dbReference type="Pfam" id="PF03936">
    <property type="entry name" value="Terpene_synth_C"/>
    <property type="match status" value="1"/>
</dbReference>
<dbReference type="GO" id="GO:0016102">
    <property type="term" value="P:diterpenoid biosynthetic process"/>
    <property type="evidence" value="ECO:0007669"/>
    <property type="project" value="InterPro"/>
</dbReference>
<dbReference type="EMBL" id="AB915786">
    <property type="protein sequence ID" value="BAQ20600.1"/>
    <property type="molecule type" value="mRNA"/>
</dbReference>
<gene>
    <name evidence="7" type="primary">KS</name>
    <name evidence="7" type="synonym">LjCPS</name>
</gene>
<dbReference type="InterPro" id="IPR001906">
    <property type="entry name" value="Terpene_synth_N"/>
</dbReference>
<reference evidence="7" key="1">
    <citation type="submission" date="2014-03" db="EMBL/GenBank/DDBJ databases">
        <title>Fern antheridiogen system is a unique spatiotemporally split gibberellin synthesis pathway.</title>
        <authorList>
            <person name="Tanaka J."/>
            <person name="Yano K."/>
            <person name="Aya K."/>
            <person name="Hirano K."/>
            <person name="Ordonio R.L."/>
            <person name="Takehara S."/>
            <person name="Park S.H."/>
            <person name="Nakajima M."/>
            <person name="Ueguchi-Tanaka M."/>
            <person name="Matsuoka M."/>
        </authorList>
    </citation>
    <scope>NUCLEOTIDE SEQUENCE</scope>
</reference>
<dbReference type="FunFam" id="1.10.600.10:FF:000005">
    <property type="entry name" value="Ent-kaur-16-ene synthase, chloroplastic"/>
    <property type="match status" value="1"/>
</dbReference>
<dbReference type="GO" id="GO:0000287">
    <property type="term" value="F:magnesium ion binding"/>
    <property type="evidence" value="ECO:0007669"/>
    <property type="project" value="InterPro"/>
</dbReference>
<dbReference type="SFLD" id="SFLDS00005">
    <property type="entry name" value="Isoprenoid_Synthase_Type_I"/>
    <property type="match status" value="1"/>
</dbReference>
<dbReference type="SFLD" id="SFLDG01019">
    <property type="entry name" value="Terpene_Cyclase_Like_1_C_Termi"/>
    <property type="match status" value="1"/>
</dbReference>
<evidence type="ECO:0000256" key="2">
    <source>
        <dbReference type="ARBA" id="ARBA00022723"/>
    </source>
</evidence>
<dbReference type="Pfam" id="PF01397">
    <property type="entry name" value="Terpene_synth"/>
    <property type="match status" value="1"/>
</dbReference>
<keyword evidence="3" id="KW-0460">Magnesium</keyword>
<dbReference type="PANTHER" id="PTHR31739">
    <property type="entry name" value="ENT-COPALYL DIPHOSPHATE SYNTHASE, CHLOROPLASTIC"/>
    <property type="match status" value="1"/>
</dbReference>
<keyword evidence="2" id="KW-0479">Metal-binding</keyword>
<name>A0A0B6VHX6_LYGJA</name>
<dbReference type="SUPFAM" id="SSF48239">
    <property type="entry name" value="Terpenoid cyclases/Protein prenyltransferases"/>
    <property type="match status" value="2"/>
</dbReference>
<dbReference type="PANTHER" id="PTHR31739:SF4">
    <property type="entry name" value="ENT-COPALYL DIPHOSPHATE SYNTHASE, CHLOROPLASTIC"/>
    <property type="match status" value="1"/>
</dbReference>